<gene>
    <name evidence="5" type="ORF">NSPZN2_10482</name>
</gene>
<dbReference type="EMBL" id="CAJNBJ010000001">
    <property type="protein sequence ID" value="CAE6696501.1"/>
    <property type="molecule type" value="Genomic_DNA"/>
</dbReference>
<keyword evidence="6" id="KW-1185">Reference proteome</keyword>
<evidence type="ECO:0000256" key="4">
    <source>
        <dbReference type="ARBA" id="ARBA00023014"/>
    </source>
</evidence>
<accession>A0ABM8QGU9</accession>
<dbReference type="Pfam" id="PF09243">
    <property type="entry name" value="Rsm22"/>
    <property type="match status" value="1"/>
</dbReference>
<comment type="caution">
    <text evidence="5">The sequence shown here is derived from an EMBL/GenBank/DDBJ whole genome shotgun (WGS) entry which is preliminary data.</text>
</comment>
<keyword evidence="3" id="KW-0408">Iron</keyword>
<dbReference type="InterPro" id="IPR029063">
    <property type="entry name" value="SAM-dependent_MTases_sf"/>
</dbReference>
<name>A0ABM8QGU9_9BACT</name>
<evidence type="ECO:0000256" key="1">
    <source>
        <dbReference type="ARBA" id="ARBA00022723"/>
    </source>
</evidence>
<dbReference type="Proteomes" id="UP000675880">
    <property type="component" value="Unassembled WGS sequence"/>
</dbReference>
<keyword evidence="2" id="KW-0809">Transit peptide</keyword>
<evidence type="ECO:0000313" key="5">
    <source>
        <dbReference type="EMBL" id="CAE6696501.1"/>
    </source>
</evidence>
<keyword evidence="1" id="KW-0479">Metal-binding</keyword>
<protein>
    <recommendedName>
        <fullName evidence="7">Methyltransferase</fullName>
    </recommendedName>
</protein>
<dbReference type="InterPro" id="IPR015324">
    <property type="entry name" value="Ribosomal_Rsm22-like"/>
</dbReference>
<evidence type="ECO:0000256" key="3">
    <source>
        <dbReference type="ARBA" id="ARBA00023004"/>
    </source>
</evidence>
<dbReference type="PANTHER" id="PTHR13184:SF5">
    <property type="entry name" value="METHYLTRANSFERASE-LIKE PROTEIN 17, MITOCHONDRIAL"/>
    <property type="match status" value="1"/>
</dbReference>
<sequence length="403" mass="44745">MYELSSRISKVLATLTQFDGPELRPEALRDISRGVIRLSEMFTRGRSGIGTGYLEDAQLRQAYLAYYVPVNLAKVQILLAELQPLLAEHKGKEFRVLDVGGGPGTGALALVDWACSTSAPPPGTLRMTVMDRSGAALRGCTELWQSYIADVPECRNLPLQTVECNLEGTFPIPLQAGTQAPGYHLIVVQNVLSELYSESLDAAEKRVALVAKLLSALEEDGSLMLIEPALRATSRGLHELRNQLLGHYECSVYSPCLHDENCPALVRQDDWCHEERNWERPAWVAQLDEAVGFIKDTVKFSYVVFRKDGKTLVPRNAPSHRVVSELRVMKGEKRVWLCDSVGRSEVGRQDKDRSQSNAAFEQFHRGAIVKIGDIVRKERKGKISTLGRILPTGTAEIIRPAQN</sequence>
<dbReference type="InterPro" id="IPR052571">
    <property type="entry name" value="Mt_RNA_Methyltransferase"/>
</dbReference>
<keyword evidence="4" id="KW-0411">Iron-sulfur</keyword>
<evidence type="ECO:0008006" key="7">
    <source>
        <dbReference type="Google" id="ProtNLM"/>
    </source>
</evidence>
<proteinExistence type="predicted"/>
<evidence type="ECO:0000313" key="6">
    <source>
        <dbReference type="Proteomes" id="UP000675880"/>
    </source>
</evidence>
<dbReference type="SUPFAM" id="SSF53335">
    <property type="entry name" value="S-adenosyl-L-methionine-dependent methyltransferases"/>
    <property type="match status" value="1"/>
</dbReference>
<dbReference type="Gene3D" id="3.40.50.150">
    <property type="entry name" value="Vaccinia Virus protein VP39"/>
    <property type="match status" value="1"/>
</dbReference>
<evidence type="ECO:0000256" key="2">
    <source>
        <dbReference type="ARBA" id="ARBA00022946"/>
    </source>
</evidence>
<dbReference type="RefSeq" id="WP_213040360.1">
    <property type="nucleotide sequence ID" value="NZ_CAJNBJ010000001.1"/>
</dbReference>
<organism evidence="5 6">
    <name type="scientific">Nitrospira defluvii</name>
    <dbReference type="NCBI Taxonomy" id="330214"/>
    <lineage>
        <taxon>Bacteria</taxon>
        <taxon>Pseudomonadati</taxon>
        <taxon>Nitrospirota</taxon>
        <taxon>Nitrospiria</taxon>
        <taxon>Nitrospirales</taxon>
        <taxon>Nitrospiraceae</taxon>
        <taxon>Nitrospira</taxon>
    </lineage>
</organism>
<dbReference type="PANTHER" id="PTHR13184">
    <property type="entry name" value="37S RIBOSOMAL PROTEIN S22"/>
    <property type="match status" value="1"/>
</dbReference>
<reference evidence="5 6" key="1">
    <citation type="submission" date="2021-02" db="EMBL/GenBank/DDBJ databases">
        <authorList>
            <person name="Han P."/>
        </authorList>
    </citation>
    <scope>NUCLEOTIDE SEQUENCE [LARGE SCALE GENOMIC DNA]</scope>
    <source>
        <strain evidence="5">Candidatus Nitrospira sp. ZN2</strain>
    </source>
</reference>